<evidence type="ECO:0000313" key="2">
    <source>
        <dbReference type="EMBL" id="RXN38394.1"/>
    </source>
</evidence>
<feature type="compositionally biased region" description="Polar residues" evidence="1">
    <location>
        <begin position="44"/>
        <end position="58"/>
    </location>
</feature>
<dbReference type="Proteomes" id="UP000290572">
    <property type="component" value="Unassembled WGS sequence"/>
</dbReference>
<gene>
    <name evidence="2" type="ORF">ROHU_001147</name>
</gene>
<feature type="region of interest" description="Disordered" evidence="1">
    <location>
        <begin position="44"/>
        <end position="67"/>
    </location>
</feature>
<evidence type="ECO:0000256" key="1">
    <source>
        <dbReference type="SAM" id="MobiDB-lite"/>
    </source>
</evidence>
<dbReference type="EMBL" id="QBIY01004874">
    <property type="protein sequence ID" value="RXN38394.1"/>
    <property type="molecule type" value="Genomic_DNA"/>
</dbReference>
<sequence length="78" mass="8764">MVSDHRPSCCRAEDCAPFFPPPTDSYSQKLSVEKMYMLDVNKGNSTKKSITTGQQNRSPRYGLETMSEFRIQGAGSLR</sequence>
<name>A0A498P4E1_LABRO</name>
<protein>
    <submittedName>
        <fullName evidence="2">Uncharacterized protein</fullName>
    </submittedName>
</protein>
<dbReference type="AlphaFoldDB" id="A0A498P4E1"/>
<reference evidence="2 3" key="1">
    <citation type="submission" date="2018-03" db="EMBL/GenBank/DDBJ databases">
        <title>Draft genome sequence of Rohu Carp (Labeo rohita).</title>
        <authorList>
            <person name="Das P."/>
            <person name="Kushwaha B."/>
            <person name="Joshi C.G."/>
            <person name="Kumar D."/>
            <person name="Nagpure N.S."/>
            <person name="Sahoo L."/>
            <person name="Das S.P."/>
            <person name="Bit A."/>
            <person name="Patnaik S."/>
            <person name="Meher P.K."/>
            <person name="Jayasankar P."/>
            <person name="Koringa P.G."/>
            <person name="Patel N.V."/>
            <person name="Hinsu A.T."/>
            <person name="Kumar R."/>
            <person name="Pandey M."/>
            <person name="Agarwal S."/>
            <person name="Srivastava S."/>
            <person name="Singh M."/>
            <person name="Iquebal M.A."/>
            <person name="Jaiswal S."/>
            <person name="Angadi U.B."/>
            <person name="Kumar N."/>
            <person name="Raza M."/>
            <person name="Shah T.M."/>
            <person name="Rai A."/>
            <person name="Jena J.K."/>
        </authorList>
    </citation>
    <scope>NUCLEOTIDE SEQUENCE [LARGE SCALE GENOMIC DNA]</scope>
    <source>
        <strain evidence="2">DASCIFA01</strain>
        <tissue evidence="2">Testis</tissue>
    </source>
</reference>
<evidence type="ECO:0000313" key="3">
    <source>
        <dbReference type="Proteomes" id="UP000290572"/>
    </source>
</evidence>
<proteinExistence type="predicted"/>
<organism evidence="2 3">
    <name type="scientific">Labeo rohita</name>
    <name type="common">Indian major carp</name>
    <name type="synonym">Cyprinus rohita</name>
    <dbReference type="NCBI Taxonomy" id="84645"/>
    <lineage>
        <taxon>Eukaryota</taxon>
        <taxon>Metazoa</taxon>
        <taxon>Chordata</taxon>
        <taxon>Craniata</taxon>
        <taxon>Vertebrata</taxon>
        <taxon>Euteleostomi</taxon>
        <taxon>Actinopterygii</taxon>
        <taxon>Neopterygii</taxon>
        <taxon>Teleostei</taxon>
        <taxon>Ostariophysi</taxon>
        <taxon>Cypriniformes</taxon>
        <taxon>Cyprinidae</taxon>
        <taxon>Labeoninae</taxon>
        <taxon>Labeonini</taxon>
        <taxon>Labeo</taxon>
    </lineage>
</organism>
<keyword evidence="3" id="KW-1185">Reference proteome</keyword>
<comment type="caution">
    <text evidence="2">The sequence shown here is derived from an EMBL/GenBank/DDBJ whole genome shotgun (WGS) entry which is preliminary data.</text>
</comment>
<accession>A0A498P4E1</accession>